<keyword evidence="2" id="KW-0489">Methyltransferase</keyword>
<dbReference type="Gene3D" id="3.40.50.150">
    <property type="entry name" value="Vaccinia Virus protein VP39"/>
    <property type="match status" value="1"/>
</dbReference>
<keyword evidence="2" id="KW-0808">Transferase</keyword>
<dbReference type="RefSeq" id="WP_198841020.1">
    <property type="nucleotide sequence ID" value="NZ_JAEHFJ010000003.1"/>
</dbReference>
<dbReference type="Proteomes" id="UP000623301">
    <property type="component" value="Unassembled WGS sequence"/>
</dbReference>
<organism evidence="2 3">
    <name type="scientific">Aureibaculum flavum</name>
    <dbReference type="NCBI Taxonomy" id="2795986"/>
    <lineage>
        <taxon>Bacteria</taxon>
        <taxon>Pseudomonadati</taxon>
        <taxon>Bacteroidota</taxon>
        <taxon>Flavobacteriia</taxon>
        <taxon>Flavobacteriales</taxon>
        <taxon>Flavobacteriaceae</taxon>
        <taxon>Aureibaculum</taxon>
    </lineage>
</organism>
<dbReference type="InterPro" id="IPR029063">
    <property type="entry name" value="SAM-dependent_MTases_sf"/>
</dbReference>
<comment type="caution">
    <text evidence="2">The sequence shown here is derived from an EMBL/GenBank/DDBJ whole genome shotgun (WGS) entry which is preliminary data.</text>
</comment>
<protein>
    <submittedName>
        <fullName evidence="2">FkbM family methyltransferase</fullName>
    </submittedName>
</protein>
<name>A0ABS0WQM9_9FLAO</name>
<dbReference type="GO" id="GO:0008168">
    <property type="term" value="F:methyltransferase activity"/>
    <property type="evidence" value="ECO:0007669"/>
    <property type="project" value="UniProtKB-KW"/>
</dbReference>
<dbReference type="PANTHER" id="PTHR36973:SF4">
    <property type="entry name" value="NODULATION PROTEIN"/>
    <property type="match status" value="1"/>
</dbReference>
<feature type="domain" description="Methyltransferase FkbM" evidence="1">
    <location>
        <begin position="35"/>
        <end position="203"/>
    </location>
</feature>
<gene>
    <name evidence="2" type="ORF">JBL43_08525</name>
</gene>
<reference evidence="2 3" key="1">
    <citation type="submission" date="2020-12" db="EMBL/GenBank/DDBJ databases">
        <title>Aureibaculum luteum sp. nov. and Aureibaculum flavum sp. nov., novel members of the family Flavobacteriaceae isolated from Antarctic intertidal sediments.</title>
        <authorList>
            <person name="He X."/>
            <person name="Zhang X."/>
        </authorList>
    </citation>
    <scope>NUCLEOTIDE SEQUENCE [LARGE SCALE GENOMIC DNA]</scope>
    <source>
        <strain evidence="2 3">A20</strain>
    </source>
</reference>
<evidence type="ECO:0000313" key="2">
    <source>
        <dbReference type="EMBL" id="MBJ2174280.1"/>
    </source>
</evidence>
<proteinExistence type="predicted"/>
<dbReference type="Pfam" id="PF05050">
    <property type="entry name" value="Methyltransf_21"/>
    <property type="match status" value="1"/>
</dbReference>
<dbReference type="NCBIfam" id="TIGR01444">
    <property type="entry name" value="fkbM_fam"/>
    <property type="match status" value="1"/>
</dbReference>
<evidence type="ECO:0000313" key="3">
    <source>
        <dbReference type="Proteomes" id="UP000623301"/>
    </source>
</evidence>
<dbReference type="InterPro" id="IPR006342">
    <property type="entry name" value="FkbM_mtfrase"/>
</dbReference>
<dbReference type="EMBL" id="JAEHFJ010000003">
    <property type="protein sequence ID" value="MBJ2174280.1"/>
    <property type="molecule type" value="Genomic_DNA"/>
</dbReference>
<dbReference type="PANTHER" id="PTHR36973">
    <property type="entry name" value="SLL1456 PROTEIN-RELATED"/>
    <property type="match status" value="1"/>
</dbReference>
<accession>A0ABS0WQM9</accession>
<dbReference type="InterPro" id="IPR053188">
    <property type="entry name" value="FkbM_Methyltransferase"/>
</dbReference>
<dbReference type="SUPFAM" id="SSF53335">
    <property type="entry name" value="S-adenosyl-L-methionine-dependent methyltransferases"/>
    <property type="match status" value="1"/>
</dbReference>
<sequence length="228" mass="26367">MIKISSISTKVIRKINNVLGRGTNKFLKHVTGVIHIGANTGQERDLYRTHNLKVVWVEPIPKVYEKLKENIKSYENQKAIKALITNKNNKEYKFNIANNEGASSSILKLKEHKDIWPDVFYKETILLKSTTLEKLIENEKININNYQALVLDTQGSELLVLSGSTSILKHFKYIVVEVADFESYKDCCTLIQVTEFMKKQNFQENHRSKFVESINGGSYYDIVYKRMN</sequence>
<keyword evidence="3" id="KW-1185">Reference proteome</keyword>
<evidence type="ECO:0000259" key="1">
    <source>
        <dbReference type="Pfam" id="PF05050"/>
    </source>
</evidence>
<dbReference type="GO" id="GO:0032259">
    <property type="term" value="P:methylation"/>
    <property type="evidence" value="ECO:0007669"/>
    <property type="project" value="UniProtKB-KW"/>
</dbReference>